<evidence type="ECO:0000313" key="2">
    <source>
        <dbReference type="EMBL" id="RGW45131.1"/>
    </source>
</evidence>
<dbReference type="Proteomes" id="UP000283672">
    <property type="component" value="Unassembled WGS sequence"/>
</dbReference>
<dbReference type="PANTHER" id="PTHR39639">
    <property type="entry name" value="CHROMOSOME 16, WHOLE GENOME SHOTGUN SEQUENCE"/>
    <property type="match status" value="1"/>
</dbReference>
<dbReference type="AlphaFoldDB" id="A0AA92WM71"/>
<dbReference type="Pfam" id="PF01844">
    <property type="entry name" value="HNH"/>
    <property type="match status" value="1"/>
</dbReference>
<dbReference type="EMBL" id="QSAG01000001">
    <property type="protein sequence ID" value="RGW45131.1"/>
    <property type="molecule type" value="Genomic_DNA"/>
</dbReference>
<dbReference type="EMBL" id="QROP01000010">
    <property type="protein sequence ID" value="RHL40162.1"/>
    <property type="molecule type" value="Genomic_DNA"/>
</dbReference>
<dbReference type="Pfam" id="PF03235">
    <property type="entry name" value="GmrSD_N"/>
    <property type="match status" value="1"/>
</dbReference>
<evidence type="ECO:0000313" key="3">
    <source>
        <dbReference type="EMBL" id="RHL40162.1"/>
    </source>
</evidence>
<dbReference type="PANTHER" id="PTHR39639:SF1">
    <property type="entry name" value="DUF262 DOMAIN-CONTAINING PROTEIN"/>
    <property type="match status" value="1"/>
</dbReference>
<comment type="caution">
    <text evidence="3">The sequence shown here is derived from an EMBL/GenBank/DDBJ whole genome shotgun (WGS) entry which is preliminary data.</text>
</comment>
<gene>
    <name evidence="3" type="ORF">DW026_05760</name>
    <name evidence="2" type="ORF">DWV76_01020</name>
</gene>
<dbReference type="InterPro" id="IPR004919">
    <property type="entry name" value="GmrSD_N"/>
</dbReference>
<dbReference type="InterPro" id="IPR003615">
    <property type="entry name" value="HNH_nuc"/>
</dbReference>
<dbReference type="GO" id="GO:0004519">
    <property type="term" value="F:endonuclease activity"/>
    <property type="evidence" value="ECO:0007669"/>
    <property type="project" value="InterPro"/>
</dbReference>
<dbReference type="GO" id="GO:0003676">
    <property type="term" value="F:nucleic acid binding"/>
    <property type="evidence" value="ECO:0007669"/>
    <property type="project" value="InterPro"/>
</dbReference>
<organism evidence="3 4">
    <name type="scientific">Segatella copri</name>
    <dbReference type="NCBI Taxonomy" id="165179"/>
    <lineage>
        <taxon>Bacteria</taxon>
        <taxon>Pseudomonadati</taxon>
        <taxon>Bacteroidota</taxon>
        <taxon>Bacteroidia</taxon>
        <taxon>Bacteroidales</taxon>
        <taxon>Prevotellaceae</taxon>
        <taxon>Segatella</taxon>
    </lineage>
</organism>
<sequence length="387" mass="45011">METELKEYTVKELCEGFTYSKADGKGLYGLAGKLTIQPEYQRNYLYSENNSEKEAAVIDSVLKEYPLGLLYFNKLPDGRLEVLDGQQRITSLGRYLIGKFSYMKDGDPYKFKSLNEEEKKRIEDTKLIAYICEGTESEIKEWFEIINIGGIRLNEQEKLNAIYSGSFVSAARKEFSNKEDPRLQKWECYISGSANRQEILQEALRWVSKGNIKDYMQEHRRDANINELKNYFDDVISWIDQTFDEVYPKMKGINWGELYERFHTTPYNHIKVSQKVKELYDDPCVTDKKNVFEYVLGGCNDKKLLNVRVFDDNTKRRVYARQTAEAKEKHKSNCYLCACGDGPNKDKIWALKEMEADHVKAWVNGGATDESNCQMLCKTHNRSKGNR</sequence>
<name>A0AA92WM71_9BACT</name>
<dbReference type="GO" id="GO:0008270">
    <property type="term" value="F:zinc ion binding"/>
    <property type="evidence" value="ECO:0007669"/>
    <property type="project" value="InterPro"/>
</dbReference>
<accession>A0AA92WM71</accession>
<evidence type="ECO:0000313" key="4">
    <source>
        <dbReference type="Proteomes" id="UP000283672"/>
    </source>
</evidence>
<dbReference type="InterPro" id="IPR002711">
    <property type="entry name" value="HNH"/>
</dbReference>
<feature type="domain" description="HNH nuclease" evidence="1">
    <location>
        <begin position="323"/>
        <end position="382"/>
    </location>
</feature>
<reference evidence="4 5" key="1">
    <citation type="submission" date="2018-08" db="EMBL/GenBank/DDBJ databases">
        <title>A genome reference for cultivated species of the human gut microbiota.</title>
        <authorList>
            <person name="Zou Y."/>
            <person name="Xue W."/>
            <person name="Luo G."/>
        </authorList>
    </citation>
    <scope>NUCLEOTIDE SEQUENCE [LARGE SCALE GENOMIC DNA]</scope>
    <source>
        <strain evidence="2 5">AF12-50</strain>
        <strain evidence="3 4">AF38-11</strain>
    </source>
</reference>
<dbReference type="CDD" id="cd00085">
    <property type="entry name" value="HNHc"/>
    <property type="match status" value="1"/>
</dbReference>
<dbReference type="SMART" id="SM00507">
    <property type="entry name" value="HNHc"/>
    <property type="match status" value="1"/>
</dbReference>
<evidence type="ECO:0000313" key="5">
    <source>
        <dbReference type="Proteomes" id="UP000283785"/>
    </source>
</evidence>
<protein>
    <submittedName>
        <fullName evidence="3">DUF262 domain-containing protein</fullName>
    </submittedName>
</protein>
<proteinExistence type="predicted"/>
<dbReference type="RefSeq" id="WP_118063190.1">
    <property type="nucleotide sequence ID" value="NZ_QROP01000010.1"/>
</dbReference>
<evidence type="ECO:0000259" key="1">
    <source>
        <dbReference type="SMART" id="SM00507"/>
    </source>
</evidence>
<dbReference type="Gene3D" id="1.10.30.50">
    <property type="match status" value="1"/>
</dbReference>
<dbReference type="Proteomes" id="UP000283785">
    <property type="component" value="Unassembled WGS sequence"/>
</dbReference>